<reference evidence="4 5" key="1">
    <citation type="submission" date="2021-04" db="EMBL/GenBank/DDBJ databases">
        <title>Draft genome sequence of Paenibacillus cisolokensis, LC2-13A.</title>
        <authorList>
            <person name="Uke A."/>
            <person name="Chhe C."/>
            <person name="Baramee S."/>
            <person name="Kosugi A."/>
        </authorList>
    </citation>
    <scope>NUCLEOTIDE SEQUENCE [LARGE SCALE GENOMIC DNA]</scope>
    <source>
        <strain evidence="4 5">LC2-13A</strain>
    </source>
</reference>
<accession>A0ABQ4N4Y0</accession>
<dbReference type="PANTHER" id="PTHR43673:SF10">
    <property type="entry name" value="NADH DEHYDROGENASE_NAD(P)H NITROREDUCTASE XCC3605-RELATED"/>
    <property type="match status" value="1"/>
</dbReference>
<dbReference type="SUPFAM" id="SSF55469">
    <property type="entry name" value="FMN-dependent nitroreductase-like"/>
    <property type="match status" value="1"/>
</dbReference>
<comment type="similarity">
    <text evidence="1">Belongs to the nitroreductase family.</text>
</comment>
<dbReference type="InterPro" id="IPR029479">
    <property type="entry name" value="Nitroreductase"/>
</dbReference>
<evidence type="ECO:0000313" key="4">
    <source>
        <dbReference type="EMBL" id="GIQ63216.1"/>
    </source>
</evidence>
<feature type="domain" description="Nitroreductase" evidence="3">
    <location>
        <begin position="89"/>
        <end position="168"/>
    </location>
</feature>
<keyword evidence="2" id="KW-0560">Oxidoreductase</keyword>
<protein>
    <submittedName>
        <fullName evidence="4">Oxidoreductase</fullName>
    </submittedName>
</protein>
<dbReference type="InterPro" id="IPR000415">
    <property type="entry name" value="Nitroreductase-like"/>
</dbReference>
<comment type="caution">
    <text evidence="4">The sequence shown here is derived from an EMBL/GenBank/DDBJ whole genome shotgun (WGS) entry which is preliminary data.</text>
</comment>
<evidence type="ECO:0000313" key="5">
    <source>
        <dbReference type="Proteomes" id="UP000680304"/>
    </source>
</evidence>
<name>A0ABQ4N4Y0_9BACL</name>
<organism evidence="4 5">
    <name type="scientific">Paenibacillus cisolokensis</name>
    <dbReference type="NCBI Taxonomy" id="1658519"/>
    <lineage>
        <taxon>Bacteria</taxon>
        <taxon>Bacillati</taxon>
        <taxon>Bacillota</taxon>
        <taxon>Bacilli</taxon>
        <taxon>Bacillales</taxon>
        <taxon>Paenibacillaceae</taxon>
        <taxon>Paenibacillus</taxon>
    </lineage>
</organism>
<gene>
    <name evidence="4" type="ORF">PACILC2_17840</name>
</gene>
<dbReference type="CDD" id="cd02138">
    <property type="entry name" value="TdsD-like"/>
    <property type="match status" value="1"/>
</dbReference>
<sequence>MSQTAEQSIAPIVAQYRHPEQPISPLFVNRWSSRAFDSRPVDREDLLAVLEAARWAPSSLNDQPWRFLIAETKEQLEKFYSFIAPGNLTWCTKAPVLLLVMSKTTRADGQPNRAHVFDTGAAWGYLALEAARRGLITRAMGGFDAAKARETLGLPDDLEPRIVVALGHKGNPADLPEQLQEREKPTSRLTVDELIWSAAP</sequence>
<evidence type="ECO:0000259" key="3">
    <source>
        <dbReference type="Pfam" id="PF00881"/>
    </source>
</evidence>
<feature type="domain" description="Nitroreductase" evidence="3">
    <location>
        <begin position="29"/>
        <end position="84"/>
    </location>
</feature>
<dbReference type="PANTHER" id="PTHR43673">
    <property type="entry name" value="NAD(P)H NITROREDUCTASE YDGI-RELATED"/>
    <property type="match status" value="1"/>
</dbReference>
<proteinExistence type="inferred from homology"/>
<dbReference type="RefSeq" id="WP_213528477.1">
    <property type="nucleotide sequence ID" value="NZ_BOVJ01000058.1"/>
</dbReference>
<keyword evidence="5" id="KW-1185">Reference proteome</keyword>
<dbReference type="Gene3D" id="3.40.109.10">
    <property type="entry name" value="NADH Oxidase"/>
    <property type="match status" value="1"/>
</dbReference>
<dbReference type="Proteomes" id="UP000680304">
    <property type="component" value="Unassembled WGS sequence"/>
</dbReference>
<evidence type="ECO:0000256" key="1">
    <source>
        <dbReference type="ARBA" id="ARBA00007118"/>
    </source>
</evidence>
<dbReference type="EMBL" id="BOVJ01000058">
    <property type="protein sequence ID" value="GIQ63216.1"/>
    <property type="molecule type" value="Genomic_DNA"/>
</dbReference>
<dbReference type="Pfam" id="PF00881">
    <property type="entry name" value="Nitroreductase"/>
    <property type="match status" value="2"/>
</dbReference>
<evidence type="ECO:0000256" key="2">
    <source>
        <dbReference type="ARBA" id="ARBA00023002"/>
    </source>
</evidence>